<accession>A0ABV1DRU0</accession>
<dbReference type="Proteomes" id="UP001457898">
    <property type="component" value="Unassembled WGS sequence"/>
</dbReference>
<proteinExistence type="predicted"/>
<comment type="caution">
    <text evidence="2">The sequence shown here is derived from an EMBL/GenBank/DDBJ whole genome shotgun (WGS) entry which is preliminary data.</text>
</comment>
<dbReference type="EMBL" id="JBBMFP010000020">
    <property type="protein sequence ID" value="MEQ2433106.1"/>
    <property type="molecule type" value="Genomic_DNA"/>
</dbReference>
<evidence type="ECO:0000313" key="3">
    <source>
        <dbReference type="Proteomes" id="UP001457898"/>
    </source>
</evidence>
<dbReference type="Pfam" id="PF12687">
    <property type="entry name" value="DUF3801"/>
    <property type="match status" value="1"/>
</dbReference>
<dbReference type="InterPro" id="IPR024234">
    <property type="entry name" value="DUF3801"/>
</dbReference>
<evidence type="ECO:0000256" key="1">
    <source>
        <dbReference type="SAM" id="MobiDB-lite"/>
    </source>
</evidence>
<evidence type="ECO:0000313" key="2">
    <source>
        <dbReference type="EMBL" id="MEQ2433106.1"/>
    </source>
</evidence>
<protein>
    <submittedName>
        <fullName evidence="2">PcfB family protein</fullName>
    </submittedName>
</protein>
<dbReference type="RefSeq" id="WP_303003614.1">
    <property type="nucleotide sequence ID" value="NZ_JBBMFP010000020.1"/>
</dbReference>
<keyword evidence="3" id="KW-1185">Reference proteome</keyword>
<feature type="region of interest" description="Disordered" evidence="1">
    <location>
        <begin position="141"/>
        <end position="161"/>
    </location>
</feature>
<reference evidence="2 3" key="1">
    <citation type="submission" date="2024-03" db="EMBL/GenBank/DDBJ databases">
        <title>Human intestinal bacterial collection.</title>
        <authorList>
            <person name="Pauvert C."/>
            <person name="Hitch T.C.A."/>
            <person name="Clavel T."/>
        </authorList>
    </citation>
    <scope>NUCLEOTIDE SEQUENCE [LARGE SCALE GENOMIC DNA]</scope>
    <source>
        <strain evidence="2 3">CLA-SR-H028</strain>
    </source>
</reference>
<gene>
    <name evidence="2" type="ORF">WMO65_19095</name>
</gene>
<sequence length="161" mass="18775">MEEEVTQKTIALSVKATKVTADVLRGMLRKYLAQQKHTGRNPYKRGKQTYSQLKKQGVGLSHIDITDDNIKSFERVAKKYKIDFAMEKENARKSPPTYYVFFKAPDEDTMNLAFKKYVGKQMKKKDKPSIMEKLKHFKDVVAKGMNRERSREHQKDRGQSL</sequence>
<name>A0ABV1DRU0_9FIRM</name>
<organism evidence="2 3">
    <name type="scientific">Blautia caccae</name>
    <dbReference type="NCBI Taxonomy" id="3133175"/>
    <lineage>
        <taxon>Bacteria</taxon>
        <taxon>Bacillati</taxon>
        <taxon>Bacillota</taxon>
        <taxon>Clostridia</taxon>
        <taxon>Lachnospirales</taxon>
        <taxon>Lachnospiraceae</taxon>
        <taxon>Blautia</taxon>
    </lineage>
</organism>